<sequence>MADPQVSVPAGGPTALTRRTIIAVAIGNFVEWFDFALYAIFAKSLAVVFFASDDQMTSLLTTFAVFGVAIVARPAGALLFGHLGDRIGRRRTLSAVILLMSASTAAIGLIPSPAAIGVAAPVLLVLLRVVQGFAAGGEYGGAASFMVESAPLPRRGLYASLAVSTQFLAAAVGLLIGTLIAQSLRPDQLASWGWRLPFLLALPLGVIGLYLRKKLRDPALFSTASGGGDGVHSAPLAVLMRTHGRALLKVVGLVVYGTSGAYLLLYLPTYSQTILGVVPTQAFVAALVALMTGTIAALISAAASDRFGRRPCLIAVSLAAAVLIYPAFLLLQGGAVSYMAAHLLIGLLVGAYAGPMSAAIAEMFPTALRYSGLSVGYSVATSVFGGMTPLLLTTLLGATGDRLAPTWFFIGAALVSLVSAFTVAETAGKPLQDT</sequence>
<comment type="subcellular location">
    <subcellularLocation>
        <location evidence="1">Cell membrane</location>
        <topology evidence="1">Multi-pass membrane protein</topology>
    </subcellularLocation>
</comment>
<keyword evidence="8 9" id="KW-0472">Membrane</keyword>
<evidence type="ECO:0000256" key="4">
    <source>
        <dbReference type="ARBA" id="ARBA00022475"/>
    </source>
</evidence>
<evidence type="ECO:0000256" key="6">
    <source>
        <dbReference type="ARBA" id="ARBA00022847"/>
    </source>
</evidence>
<dbReference type="PANTHER" id="PTHR43528:SF1">
    <property type="entry name" value="ALPHA-KETOGLUTARATE PERMEASE"/>
    <property type="match status" value="1"/>
</dbReference>
<evidence type="ECO:0000256" key="7">
    <source>
        <dbReference type="ARBA" id="ARBA00022989"/>
    </source>
</evidence>
<evidence type="ECO:0000313" key="11">
    <source>
        <dbReference type="EMBL" id="GAA3605821.1"/>
    </source>
</evidence>
<feature type="transmembrane region" description="Helical" evidence="9">
    <location>
        <begin position="273"/>
        <end position="299"/>
    </location>
</feature>
<feature type="transmembrane region" description="Helical" evidence="9">
    <location>
        <begin position="192"/>
        <end position="211"/>
    </location>
</feature>
<accession>A0ABP6ZGW5</accession>
<keyword evidence="3" id="KW-0813">Transport</keyword>
<dbReference type="PROSITE" id="PS50850">
    <property type="entry name" value="MFS"/>
    <property type="match status" value="1"/>
</dbReference>
<feature type="transmembrane region" description="Helical" evidence="9">
    <location>
        <begin position="311"/>
        <end position="329"/>
    </location>
</feature>
<dbReference type="InterPro" id="IPR051084">
    <property type="entry name" value="H+-coupled_symporters"/>
</dbReference>
<keyword evidence="5 9" id="KW-0812">Transmembrane</keyword>
<keyword evidence="6" id="KW-0769">Symport</keyword>
<comment type="similarity">
    <text evidence="2">Belongs to the major facilitator superfamily. Metabolite:H+ Symporter (MHS) family (TC 2.A.1.6) family.</text>
</comment>
<dbReference type="EMBL" id="BAABDQ010000041">
    <property type="protein sequence ID" value="GAA3605821.1"/>
    <property type="molecule type" value="Genomic_DNA"/>
</dbReference>
<evidence type="ECO:0000256" key="5">
    <source>
        <dbReference type="ARBA" id="ARBA00022692"/>
    </source>
</evidence>
<name>A0ABP6ZGW5_9ACTN</name>
<organism evidence="11 12">
    <name type="scientific">Nonomuraea rosea</name>
    <dbReference type="NCBI Taxonomy" id="638574"/>
    <lineage>
        <taxon>Bacteria</taxon>
        <taxon>Bacillati</taxon>
        <taxon>Actinomycetota</taxon>
        <taxon>Actinomycetes</taxon>
        <taxon>Streptosporangiales</taxon>
        <taxon>Streptosporangiaceae</taxon>
        <taxon>Nonomuraea</taxon>
    </lineage>
</organism>
<evidence type="ECO:0000256" key="1">
    <source>
        <dbReference type="ARBA" id="ARBA00004651"/>
    </source>
</evidence>
<dbReference type="PROSITE" id="PS00216">
    <property type="entry name" value="SUGAR_TRANSPORT_1"/>
    <property type="match status" value="1"/>
</dbReference>
<dbReference type="Gene3D" id="1.20.1250.20">
    <property type="entry name" value="MFS general substrate transporter like domains"/>
    <property type="match status" value="2"/>
</dbReference>
<dbReference type="RefSeq" id="WP_345574504.1">
    <property type="nucleotide sequence ID" value="NZ_BAABDQ010000041.1"/>
</dbReference>
<feature type="transmembrane region" description="Helical" evidence="9">
    <location>
        <begin position="246"/>
        <end position="267"/>
    </location>
</feature>
<feature type="transmembrane region" description="Helical" evidence="9">
    <location>
        <begin position="116"/>
        <end position="136"/>
    </location>
</feature>
<gene>
    <name evidence="11" type="ORF">GCM10022419_108280</name>
</gene>
<evidence type="ECO:0000256" key="8">
    <source>
        <dbReference type="ARBA" id="ARBA00023136"/>
    </source>
</evidence>
<reference evidence="12" key="1">
    <citation type="journal article" date="2019" name="Int. J. Syst. Evol. Microbiol.">
        <title>The Global Catalogue of Microorganisms (GCM) 10K type strain sequencing project: providing services to taxonomists for standard genome sequencing and annotation.</title>
        <authorList>
            <consortium name="The Broad Institute Genomics Platform"/>
            <consortium name="The Broad Institute Genome Sequencing Center for Infectious Disease"/>
            <person name="Wu L."/>
            <person name="Ma J."/>
        </authorList>
    </citation>
    <scope>NUCLEOTIDE SEQUENCE [LARGE SCALE GENOMIC DNA]</scope>
    <source>
        <strain evidence="12">JCM 17326</strain>
    </source>
</reference>
<keyword evidence="12" id="KW-1185">Reference proteome</keyword>
<feature type="transmembrane region" description="Helical" evidence="9">
    <location>
        <begin position="58"/>
        <end position="80"/>
    </location>
</feature>
<feature type="transmembrane region" description="Helical" evidence="9">
    <location>
        <begin position="404"/>
        <end position="424"/>
    </location>
</feature>
<evidence type="ECO:0000256" key="3">
    <source>
        <dbReference type="ARBA" id="ARBA00022448"/>
    </source>
</evidence>
<proteinExistence type="inferred from homology"/>
<evidence type="ECO:0000313" key="12">
    <source>
        <dbReference type="Proteomes" id="UP001500630"/>
    </source>
</evidence>
<evidence type="ECO:0000259" key="10">
    <source>
        <dbReference type="PROSITE" id="PS50850"/>
    </source>
</evidence>
<evidence type="ECO:0000256" key="9">
    <source>
        <dbReference type="SAM" id="Phobius"/>
    </source>
</evidence>
<feature type="transmembrane region" description="Helical" evidence="9">
    <location>
        <begin position="92"/>
        <end position="110"/>
    </location>
</feature>
<dbReference type="PANTHER" id="PTHR43528">
    <property type="entry name" value="ALPHA-KETOGLUTARATE PERMEASE"/>
    <property type="match status" value="1"/>
</dbReference>
<dbReference type="InterPro" id="IPR036259">
    <property type="entry name" value="MFS_trans_sf"/>
</dbReference>
<keyword evidence="4" id="KW-1003">Cell membrane</keyword>
<keyword evidence="7 9" id="KW-1133">Transmembrane helix</keyword>
<protein>
    <submittedName>
        <fullName evidence="11">MFS transporter</fullName>
    </submittedName>
</protein>
<dbReference type="Pfam" id="PF07690">
    <property type="entry name" value="MFS_1"/>
    <property type="match status" value="1"/>
</dbReference>
<dbReference type="Proteomes" id="UP001500630">
    <property type="component" value="Unassembled WGS sequence"/>
</dbReference>
<feature type="transmembrane region" description="Helical" evidence="9">
    <location>
        <begin position="375"/>
        <end position="398"/>
    </location>
</feature>
<dbReference type="SUPFAM" id="SSF103473">
    <property type="entry name" value="MFS general substrate transporter"/>
    <property type="match status" value="1"/>
</dbReference>
<dbReference type="InterPro" id="IPR020846">
    <property type="entry name" value="MFS_dom"/>
</dbReference>
<feature type="domain" description="Major facilitator superfamily (MFS) profile" evidence="10">
    <location>
        <begin position="20"/>
        <end position="428"/>
    </location>
</feature>
<feature type="transmembrane region" description="Helical" evidence="9">
    <location>
        <begin position="335"/>
        <end position="354"/>
    </location>
</feature>
<dbReference type="PROSITE" id="PS00217">
    <property type="entry name" value="SUGAR_TRANSPORT_2"/>
    <property type="match status" value="1"/>
</dbReference>
<comment type="caution">
    <text evidence="11">The sequence shown here is derived from an EMBL/GenBank/DDBJ whole genome shotgun (WGS) entry which is preliminary data.</text>
</comment>
<dbReference type="InterPro" id="IPR005829">
    <property type="entry name" value="Sugar_transporter_CS"/>
</dbReference>
<dbReference type="InterPro" id="IPR011701">
    <property type="entry name" value="MFS"/>
</dbReference>
<evidence type="ECO:0000256" key="2">
    <source>
        <dbReference type="ARBA" id="ARBA00008240"/>
    </source>
</evidence>
<feature type="transmembrane region" description="Helical" evidence="9">
    <location>
        <begin position="157"/>
        <end position="180"/>
    </location>
</feature>